<feature type="compositionally biased region" description="Pro residues" evidence="2">
    <location>
        <begin position="912"/>
        <end position="923"/>
    </location>
</feature>
<feature type="compositionally biased region" description="Low complexity" evidence="2">
    <location>
        <begin position="124"/>
        <end position="134"/>
    </location>
</feature>
<feature type="region of interest" description="Disordered" evidence="2">
    <location>
        <begin position="124"/>
        <end position="151"/>
    </location>
</feature>
<evidence type="ECO:0000313" key="3">
    <source>
        <dbReference type="EMBL" id="KAG5177646.1"/>
    </source>
</evidence>
<dbReference type="SMART" id="SM00015">
    <property type="entry name" value="IQ"/>
    <property type="match status" value="2"/>
</dbReference>
<dbReference type="InterPro" id="IPR029488">
    <property type="entry name" value="Hmw/CFAP97"/>
</dbReference>
<dbReference type="Pfam" id="PF00612">
    <property type="entry name" value="IQ"/>
    <property type="match status" value="2"/>
</dbReference>
<feature type="region of interest" description="Disordered" evidence="2">
    <location>
        <begin position="911"/>
        <end position="937"/>
    </location>
</feature>
<dbReference type="PROSITE" id="PS50096">
    <property type="entry name" value="IQ"/>
    <property type="match status" value="2"/>
</dbReference>
<reference evidence="3" key="1">
    <citation type="submission" date="2021-02" db="EMBL/GenBank/DDBJ databases">
        <title>First Annotated Genome of the Yellow-green Alga Tribonema minus.</title>
        <authorList>
            <person name="Mahan K.M."/>
        </authorList>
    </citation>
    <scope>NUCLEOTIDE SEQUENCE</scope>
    <source>
        <strain evidence="3">UTEX B ZZ1240</strain>
    </source>
</reference>
<dbReference type="EMBL" id="JAFCMP010000523">
    <property type="protein sequence ID" value="KAG5177646.1"/>
    <property type="molecule type" value="Genomic_DNA"/>
</dbReference>
<proteinExistence type="inferred from homology"/>
<evidence type="ECO:0000256" key="1">
    <source>
        <dbReference type="ARBA" id="ARBA00008315"/>
    </source>
</evidence>
<dbReference type="Pfam" id="PF13879">
    <property type="entry name" value="Hmw_CFAP97"/>
    <property type="match status" value="1"/>
</dbReference>
<keyword evidence="4" id="KW-1185">Reference proteome</keyword>
<feature type="region of interest" description="Disordered" evidence="2">
    <location>
        <begin position="185"/>
        <end position="205"/>
    </location>
</feature>
<organism evidence="3 4">
    <name type="scientific">Tribonema minus</name>
    <dbReference type="NCBI Taxonomy" id="303371"/>
    <lineage>
        <taxon>Eukaryota</taxon>
        <taxon>Sar</taxon>
        <taxon>Stramenopiles</taxon>
        <taxon>Ochrophyta</taxon>
        <taxon>PX clade</taxon>
        <taxon>Xanthophyceae</taxon>
        <taxon>Tribonematales</taxon>
        <taxon>Tribonemataceae</taxon>
        <taxon>Tribonema</taxon>
    </lineage>
</organism>
<feature type="region of interest" description="Disordered" evidence="2">
    <location>
        <begin position="497"/>
        <end position="527"/>
    </location>
</feature>
<dbReference type="Proteomes" id="UP000664859">
    <property type="component" value="Unassembled WGS sequence"/>
</dbReference>
<name>A0A835YLE5_9STRA</name>
<feature type="compositionally biased region" description="Low complexity" evidence="2">
    <location>
        <begin position="628"/>
        <end position="643"/>
    </location>
</feature>
<dbReference type="AlphaFoldDB" id="A0A835YLE5"/>
<comment type="similarity">
    <text evidence="1">Belongs to the CFAP97 family.</text>
</comment>
<gene>
    <name evidence="3" type="ORF">JKP88DRAFT_248707</name>
</gene>
<accession>A0A835YLE5</accession>
<feature type="region of interest" description="Disordered" evidence="2">
    <location>
        <begin position="793"/>
        <end position="814"/>
    </location>
</feature>
<evidence type="ECO:0000256" key="2">
    <source>
        <dbReference type="SAM" id="MobiDB-lite"/>
    </source>
</evidence>
<evidence type="ECO:0000313" key="4">
    <source>
        <dbReference type="Proteomes" id="UP000664859"/>
    </source>
</evidence>
<feature type="region of interest" description="Disordered" evidence="2">
    <location>
        <begin position="628"/>
        <end position="679"/>
    </location>
</feature>
<sequence>MAASFKRKLPPEADALHCYAAGSVCSSKTRRSCATSTVKPSSKLISRQRIASEAIGKENQLLVARLAAIMRAKRNVQVDTPNLFNPPHAAWRRKEARRIAYENSLMTTRLGNARASYRQHAPSAARSVCTTRTARSARSRRTSGAGSCSVADTASVWHGGSRGGGGGGGGGGGDANIFAMSCVRPPSRASRRRRGRGGRSCTPSAASAWSVNAGAAGGGWPARMFVGSVTSSCTDGHGVPSGSVLHASSVCCGGGGSGGEGFADDGAQLFHECVRLSCGTVVVLTARCRAPAHAPSGSSASALVHAYSPDSCVQHAAHFALAQLAAVLDGSRLLAQSLLQPAAPTARALWLRVAAALRLRPAAAAAGHTLVLAPPPPAHAAAVRVQAAYRGHRARCAAAVERARMRPLRTALAAWAAERQRLRARAAVSVQALVRGFLARRRAAGERRRLCAPTPPAPHTGGSFVIEGAAMRPLMRGATAAAPPRNARALRIGSMQRHKLRHAGARTAGQGDRARHPQPPSHPPGLRLIGGRAPAPLRRHEAKAPTHAVSTQHSSQRCSHKMAVNVPLVHEVSDAVSAAERGGGAAAPARTAAGVAAAATAGPACEEALVLQGTPCLSAAAAVRSDDAATSESTTTGAGAAAPPAQPIVDQTSASDTAAPRHDLEASDSTAHDAASQHCQTDRSGALDAAAMTLCAVGSSGAATTAVSQHCGVAADAAPPAAAAAHCAVTRGGAHSATAPEPLPVAGCSATNAAAHGAVVSNAATSAAEAKHCTVAWAADIATEHVRRGTNRGVVPQQQQQHHAPWPTKKHGGGDMPSTAIASLLAANVTRPPGNVTAAAAGVTGGAAAAPAAAAAWHAPPHLPAPGAHLTTPFVSAVHDSARTPKAIAVGTSAAVAASKPEGAWRARLHVPPVPSPSPPPPRRASVAAGGGNGRTSQLLRTTAVALRRRSLGSATHAPALIVMGTRSRRD</sequence>
<dbReference type="InterPro" id="IPR000048">
    <property type="entry name" value="IQ_motif_EF-hand-BS"/>
</dbReference>
<protein>
    <submittedName>
        <fullName evidence="3">Uncharacterized protein</fullName>
    </submittedName>
</protein>
<comment type="caution">
    <text evidence="3">The sequence shown here is derived from an EMBL/GenBank/DDBJ whole genome shotgun (WGS) entry which is preliminary data.</text>
</comment>